<proteinExistence type="predicted"/>
<dbReference type="OrthoDB" id="9809668at2"/>
<accession>A0A1V2UJF6</accession>
<dbReference type="PANTHER" id="PTHR33571:SF14">
    <property type="entry name" value="PROTEIN ADENYLYLTRANSFERASE MJ0435-RELATED"/>
    <property type="match status" value="1"/>
</dbReference>
<evidence type="ECO:0000256" key="7">
    <source>
        <dbReference type="ARBA" id="ARBA00022842"/>
    </source>
</evidence>
<dbReference type="SUPFAM" id="SSF81301">
    <property type="entry name" value="Nucleotidyltransferase"/>
    <property type="match status" value="1"/>
</dbReference>
<evidence type="ECO:0000256" key="2">
    <source>
        <dbReference type="ARBA" id="ARBA00022679"/>
    </source>
</evidence>
<sequence length="108" mass="12665">MVLTVKEIEQRVKPVAEKYEVPVVYIFGSYARNEATNESDIDFLVGTEGMPEKYRWLVYSDFFEELKKAVDHEIDLVEIEALANTNPTTIQKNFTKQVMEERLKIFEK</sequence>
<dbReference type="PANTHER" id="PTHR33571">
    <property type="entry name" value="SSL8005 PROTEIN"/>
    <property type="match status" value="1"/>
</dbReference>
<feature type="domain" description="Polymerase beta nucleotidyltransferase" evidence="8">
    <location>
        <begin position="11"/>
        <end position="93"/>
    </location>
</feature>
<gene>
    <name evidence="9" type="ORF">BTN92_06765</name>
</gene>
<evidence type="ECO:0000313" key="9">
    <source>
        <dbReference type="EMBL" id="ONN43528.1"/>
    </source>
</evidence>
<dbReference type="InterPro" id="IPR052038">
    <property type="entry name" value="Type-VII_TA_antitoxin"/>
</dbReference>
<evidence type="ECO:0000256" key="1">
    <source>
        <dbReference type="ARBA" id="ARBA00001946"/>
    </source>
</evidence>
<dbReference type="InterPro" id="IPR043519">
    <property type="entry name" value="NT_sf"/>
</dbReference>
<keyword evidence="6" id="KW-0067">ATP-binding</keyword>
<reference evidence="9 10" key="1">
    <citation type="submission" date="2016-12" db="EMBL/GenBank/DDBJ databases">
        <authorList>
            <person name="Song W.-J."/>
            <person name="Kurnit D.M."/>
        </authorList>
    </citation>
    <scope>NUCLEOTIDE SEQUENCE [LARGE SCALE GENOMIC DNA]</scope>
    <source>
        <strain evidence="9 10">CGB1038-1_S1</strain>
    </source>
</reference>
<keyword evidence="3" id="KW-0548">Nucleotidyltransferase</keyword>
<dbReference type="GO" id="GO:0016779">
    <property type="term" value="F:nucleotidyltransferase activity"/>
    <property type="evidence" value="ECO:0007669"/>
    <property type="project" value="UniProtKB-KW"/>
</dbReference>
<evidence type="ECO:0000259" key="8">
    <source>
        <dbReference type="Pfam" id="PF18765"/>
    </source>
</evidence>
<evidence type="ECO:0000313" key="10">
    <source>
        <dbReference type="Proteomes" id="UP000189299"/>
    </source>
</evidence>
<dbReference type="InterPro" id="IPR041633">
    <property type="entry name" value="Polbeta"/>
</dbReference>
<dbReference type="Gene3D" id="3.30.460.10">
    <property type="entry name" value="Beta Polymerase, domain 2"/>
    <property type="match status" value="1"/>
</dbReference>
<dbReference type="Pfam" id="PF18765">
    <property type="entry name" value="Polbeta"/>
    <property type="match status" value="1"/>
</dbReference>
<keyword evidence="5" id="KW-0547">Nucleotide-binding</keyword>
<dbReference type="GO" id="GO:0005524">
    <property type="term" value="F:ATP binding"/>
    <property type="evidence" value="ECO:0007669"/>
    <property type="project" value="UniProtKB-KW"/>
</dbReference>
<dbReference type="EMBL" id="MSTR01000005">
    <property type="protein sequence ID" value="ONN43528.1"/>
    <property type="molecule type" value="Genomic_DNA"/>
</dbReference>
<dbReference type="CDD" id="cd05403">
    <property type="entry name" value="NT_KNTase_like"/>
    <property type="match status" value="1"/>
</dbReference>
<dbReference type="AlphaFoldDB" id="A0A1V2UJF6"/>
<keyword evidence="7" id="KW-0460">Magnesium</keyword>
<organism evidence="9 10">
    <name type="scientific">Enterococcus mundtii</name>
    <dbReference type="NCBI Taxonomy" id="53346"/>
    <lineage>
        <taxon>Bacteria</taxon>
        <taxon>Bacillati</taxon>
        <taxon>Bacillota</taxon>
        <taxon>Bacilli</taxon>
        <taxon>Lactobacillales</taxon>
        <taxon>Enterococcaceae</taxon>
        <taxon>Enterococcus</taxon>
    </lineage>
</organism>
<protein>
    <submittedName>
        <fullName evidence="9">Nucleotidyltransferase</fullName>
    </submittedName>
</protein>
<dbReference type="RefSeq" id="WP_077151483.1">
    <property type="nucleotide sequence ID" value="NZ_CABMMO010000005.1"/>
</dbReference>
<dbReference type="GO" id="GO:0046872">
    <property type="term" value="F:metal ion binding"/>
    <property type="evidence" value="ECO:0007669"/>
    <property type="project" value="UniProtKB-KW"/>
</dbReference>
<keyword evidence="2 9" id="KW-0808">Transferase</keyword>
<keyword evidence="4" id="KW-0479">Metal-binding</keyword>
<evidence type="ECO:0000256" key="3">
    <source>
        <dbReference type="ARBA" id="ARBA00022695"/>
    </source>
</evidence>
<evidence type="ECO:0000256" key="6">
    <source>
        <dbReference type="ARBA" id="ARBA00022840"/>
    </source>
</evidence>
<evidence type="ECO:0000256" key="4">
    <source>
        <dbReference type="ARBA" id="ARBA00022723"/>
    </source>
</evidence>
<name>A0A1V2UJF6_ENTMU</name>
<comment type="cofactor">
    <cofactor evidence="1">
        <name>Mg(2+)</name>
        <dbReference type="ChEBI" id="CHEBI:18420"/>
    </cofactor>
</comment>
<evidence type="ECO:0000256" key="5">
    <source>
        <dbReference type="ARBA" id="ARBA00022741"/>
    </source>
</evidence>
<comment type="caution">
    <text evidence="9">The sequence shown here is derived from an EMBL/GenBank/DDBJ whole genome shotgun (WGS) entry which is preliminary data.</text>
</comment>
<dbReference type="Proteomes" id="UP000189299">
    <property type="component" value="Unassembled WGS sequence"/>
</dbReference>